<protein>
    <submittedName>
        <fullName evidence="1">Uncharacterized protein</fullName>
    </submittedName>
</protein>
<name>A0A9P0C8L4_BEMTA</name>
<dbReference type="EMBL" id="OU963865">
    <property type="protein sequence ID" value="CAH0770111.1"/>
    <property type="molecule type" value="Genomic_DNA"/>
</dbReference>
<dbReference type="PANTHER" id="PTHR34825:SF1">
    <property type="entry name" value="AAA-ATPASE-LIKE DOMAIN-CONTAINING PROTEIN"/>
    <property type="match status" value="1"/>
</dbReference>
<evidence type="ECO:0000313" key="1">
    <source>
        <dbReference type="EMBL" id="CAH0770111.1"/>
    </source>
</evidence>
<dbReference type="AlphaFoldDB" id="A0A9P0C8L4"/>
<proteinExistence type="predicted"/>
<sequence length="493" mass="55973">MQFLISLRFELQKTFEKYKILLNSTMKLHKYALEILTGNFTRIKDERKFRTSLIIGTSNLTKTIFHHFQQRKIMVLIDAFDAPVSKWLVSDWKAVEYEILKTHETVCDFIASLFLNLKNFLAAGFLTGRTRHGNIYAHRAEVISYIRFTENARIASAFALTEANVENLLQIHASSNISLKMLNHFFGGYAVQNSPNLVLNTKLTIESIEKDELAAPRGLDHEGFSHALRLDHAGLEILRVFVGENVTTYLSNKIGLLNLMDLNDNFLPLSAINTTWKNYSRENVQRLTEYMHDLGYFTTKRGVAKGWVELKTPNVEAFESLLQEVTMAVKKEFNLQEVDVRALQSRFLMLSESASWFQKFMNSVQTLFKSVGDMEASKIRGVLFLVLVQDSGVMHAGETTVRSEEIKEPLEGGLNFLLPESETGVVLEVQVNSSALSVFQQLVDEHASQRVPQAKNRILVGINYEPVHKKFSGVFSFNSDKPNTESVTTLSNT</sequence>
<dbReference type="Proteomes" id="UP001152759">
    <property type="component" value="Chromosome 4"/>
</dbReference>
<organism evidence="1 2">
    <name type="scientific">Bemisia tabaci</name>
    <name type="common">Sweetpotato whitefly</name>
    <name type="synonym">Aleurodes tabaci</name>
    <dbReference type="NCBI Taxonomy" id="7038"/>
    <lineage>
        <taxon>Eukaryota</taxon>
        <taxon>Metazoa</taxon>
        <taxon>Ecdysozoa</taxon>
        <taxon>Arthropoda</taxon>
        <taxon>Hexapoda</taxon>
        <taxon>Insecta</taxon>
        <taxon>Pterygota</taxon>
        <taxon>Neoptera</taxon>
        <taxon>Paraneoptera</taxon>
        <taxon>Hemiptera</taxon>
        <taxon>Sternorrhyncha</taxon>
        <taxon>Aleyrodoidea</taxon>
        <taxon>Aleyrodidae</taxon>
        <taxon>Aleyrodinae</taxon>
        <taxon>Bemisia</taxon>
    </lineage>
</organism>
<evidence type="ECO:0000313" key="2">
    <source>
        <dbReference type="Proteomes" id="UP001152759"/>
    </source>
</evidence>
<gene>
    <name evidence="1" type="ORF">BEMITA_LOCUS7013</name>
</gene>
<keyword evidence="2" id="KW-1185">Reference proteome</keyword>
<dbReference type="PANTHER" id="PTHR34825">
    <property type="entry name" value="CONSERVED PROTEIN, WITH A WEAK D-GALACTARATE DEHYDRATASE/ALTRONATE HYDROLASE DOMAIN"/>
    <property type="match status" value="1"/>
</dbReference>
<reference evidence="1" key="1">
    <citation type="submission" date="2021-12" db="EMBL/GenBank/DDBJ databases">
        <authorList>
            <person name="King R."/>
        </authorList>
    </citation>
    <scope>NUCLEOTIDE SEQUENCE</scope>
</reference>
<accession>A0A9P0C8L4</accession>